<sequence>MDFDYFRHNEGTPTNNNRQSLLASGWRPFNREFDWGFLWHLLHTDAGELTQKSLNLASNIADNLGRTNYAWWANILNVVSDNTRYEIEKLWNYITPEPNSPDHRYKDILSTETPIVQFVSRNSIPIDYVLNRLQEITVLRVLELLGRPDIITQYYLERDFYFPVERFSNWERLDVINTVYAYWSKYDVWLQIDPYDRGRRQYTLMARKLTPLINKATYDLAMMLSGYQSRVGKVHSQFPIRTFPEDIQSFTDSVQQAVLNQKQLAVLVHGEPGTGKTAWTQAVAKEILVPLGYVIFILDHDAIANFVPPTYLERICIIINEADNLAQDRASEVAQYNNKTEHILSLLDGTLYQSVIDESGIQMQQRLVILMTCNTTERLDPAMLRKGRIDLMYKFEQKFV</sequence>
<proteinExistence type="predicted"/>
<evidence type="ECO:0000256" key="1">
    <source>
        <dbReference type="ARBA" id="ARBA00022741"/>
    </source>
</evidence>
<dbReference type="SUPFAM" id="SSF52540">
    <property type="entry name" value="P-loop containing nucleoside triphosphate hydrolases"/>
    <property type="match status" value="1"/>
</dbReference>
<dbReference type="InterPro" id="IPR027417">
    <property type="entry name" value="P-loop_NTPase"/>
</dbReference>
<evidence type="ECO:0000256" key="2">
    <source>
        <dbReference type="ARBA" id="ARBA00022840"/>
    </source>
</evidence>
<evidence type="ECO:0000313" key="4">
    <source>
        <dbReference type="EMBL" id="NEU72309.1"/>
    </source>
</evidence>
<reference evidence="4 5" key="1">
    <citation type="journal article" date="2015" name="Genome Announc.">
        <title>Draft Genome Sequence of Cyanobacterium Hassallia byssoidea Strain VB512170, Isolated from Monuments in India.</title>
        <authorList>
            <person name="Singh D."/>
            <person name="Chandrababunaidu M.M."/>
            <person name="Panda A."/>
            <person name="Sen D."/>
            <person name="Bhattacharyya S."/>
            <person name="Adhikary S.P."/>
            <person name="Tripathy S."/>
        </authorList>
    </citation>
    <scope>NUCLEOTIDE SEQUENCE [LARGE SCALE GENOMIC DNA]</scope>
    <source>
        <strain evidence="4 5">VB512170</strain>
    </source>
</reference>
<keyword evidence="2" id="KW-0067">ATP-binding</keyword>
<dbReference type="Proteomes" id="UP000031549">
    <property type="component" value="Unassembled WGS sequence"/>
</dbReference>
<dbReference type="InterPro" id="IPR003959">
    <property type="entry name" value="ATPase_AAA_core"/>
</dbReference>
<name>A0A846H6U2_9CYAN</name>
<dbReference type="GO" id="GO:0016887">
    <property type="term" value="F:ATP hydrolysis activity"/>
    <property type="evidence" value="ECO:0007669"/>
    <property type="project" value="InterPro"/>
</dbReference>
<dbReference type="Gene3D" id="3.40.50.300">
    <property type="entry name" value="P-loop containing nucleotide triphosphate hydrolases"/>
    <property type="match status" value="2"/>
</dbReference>
<dbReference type="RefSeq" id="WP_039737819.1">
    <property type="nucleotide sequence ID" value="NZ_JTCM02000009.1"/>
</dbReference>
<protein>
    <submittedName>
        <fullName evidence="4">AAA family ATPase</fullName>
    </submittedName>
</protein>
<dbReference type="PANTHER" id="PTHR23073">
    <property type="entry name" value="26S PROTEASOME REGULATORY SUBUNIT"/>
    <property type="match status" value="1"/>
</dbReference>
<dbReference type="InterPro" id="IPR050221">
    <property type="entry name" value="26S_Proteasome_ATPase"/>
</dbReference>
<gene>
    <name evidence="4" type="ORF">PI95_006910</name>
</gene>
<accession>A0A846H6U2</accession>
<dbReference type="Pfam" id="PF00004">
    <property type="entry name" value="AAA"/>
    <property type="match status" value="1"/>
</dbReference>
<comment type="caution">
    <text evidence="4">The sequence shown here is derived from an EMBL/GenBank/DDBJ whole genome shotgun (WGS) entry which is preliminary data.</text>
</comment>
<dbReference type="AlphaFoldDB" id="A0A846H6U2"/>
<evidence type="ECO:0000313" key="5">
    <source>
        <dbReference type="Proteomes" id="UP000031549"/>
    </source>
</evidence>
<keyword evidence="5" id="KW-1185">Reference proteome</keyword>
<keyword evidence="1" id="KW-0547">Nucleotide-binding</keyword>
<feature type="domain" description="ATPase AAA-type core" evidence="3">
    <location>
        <begin position="266"/>
        <end position="395"/>
    </location>
</feature>
<dbReference type="GO" id="GO:0005524">
    <property type="term" value="F:ATP binding"/>
    <property type="evidence" value="ECO:0007669"/>
    <property type="project" value="UniProtKB-KW"/>
</dbReference>
<dbReference type="EMBL" id="JTCM02000009">
    <property type="protein sequence ID" value="NEU72309.1"/>
    <property type="molecule type" value="Genomic_DNA"/>
</dbReference>
<evidence type="ECO:0000259" key="3">
    <source>
        <dbReference type="Pfam" id="PF00004"/>
    </source>
</evidence>
<organism evidence="4 5">
    <name type="scientific">Hassallia byssoidea VB512170</name>
    <dbReference type="NCBI Taxonomy" id="1304833"/>
    <lineage>
        <taxon>Bacteria</taxon>
        <taxon>Bacillati</taxon>
        <taxon>Cyanobacteriota</taxon>
        <taxon>Cyanophyceae</taxon>
        <taxon>Nostocales</taxon>
        <taxon>Tolypothrichaceae</taxon>
        <taxon>Hassallia</taxon>
    </lineage>
</organism>